<name>A0A7S4FEL3_9EUGL</name>
<evidence type="ECO:0000313" key="1">
    <source>
        <dbReference type="EMBL" id="CAE0791457.1"/>
    </source>
</evidence>
<dbReference type="AlphaFoldDB" id="A0A7S4FEL3"/>
<accession>A0A7S4FEL3</accession>
<dbReference type="EMBL" id="HBJA01008205">
    <property type="protein sequence ID" value="CAE0791457.1"/>
    <property type="molecule type" value="Transcribed_RNA"/>
</dbReference>
<sequence>MVRVAAVLHWFYLLFLVLGVRLIHGSFVQRALTNLAFPPAKTLAIFIVGKRSHFLHKSLVDQVVHANTREGYTVHLYVSLVGFSRGLRSSTGSSSMELISDPETGGLTPQQLYTKLQQRLESAGGHLPYFEHLDHPEDLDPLPTPEDGPIEKRFNLRLRTSSPYDTLKGRGILRVWKARQRMWDEAEKQERLYKATYEFAMWTQDDVFWVGPLSLIRLARAYVRYSDTIWSHKCRAFGGINDRTVLMGRQAAAVLMRAYKSFWDPQLNATSNANQWLAMLANANRMQRALLPFMTLPSVEAGISNWTGSVCIKQYASCSLDLPLNSPPWCLNRQGRIATMIDTRRSRGSLKSRMRAPATVPVLPREVRRVPIDWDAIFADPSTATTPEG</sequence>
<reference evidence="1" key="1">
    <citation type="submission" date="2021-01" db="EMBL/GenBank/DDBJ databases">
        <authorList>
            <person name="Corre E."/>
            <person name="Pelletier E."/>
            <person name="Niang G."/>
            <person name="Scheremetjew M."/>
            <person name="Finn R."/>
            <person name="Kale V."/>
            <person name="Holt S."/>
            <person name="Cochrane G."/>
            <person name="Meng A."/>
            <person name="Brown T."/>
            <person name="Cohen L."/>
        </authorList>
    </citation>
    <scope>NUCLEOTIDE SEQUENCE</scope>
    <source>
        <strain evidence="1">CCMP1594</strain>
    </source>
</reference>
<proteinExistence type="predicted"/>
<gene>
    <name evidence="1" type="ORF">EGYM00163_LOCUS2572</name>
</gene>
<organism evidence="1">
    <name type="scientific">Eutreptiella gymnastica</name>
    <dbReference type="NCBI Taxonomy" id="73025"/>
    <lineage>
        <taxon>Eukaryota</taxon>
        <taxon>Discoba</taxon>
        <taxon>Euglenozoa</taxon>
        <taxon>Euglenida</taxon>
        <taxon>Spirocuta</taxon>
        <taxon>Euglenophyceae</taxon>
        <taxon>Eutreptiales</taxon>
        <taxon>Eutreptiaceae</taxon>
        <taxon>Eutreptiella</taxon>
    </lineage>
</organism>
<protein>
    <submittedName>
        <fullName evidence="1">Uncharacterized protein</fullName>
    </submittedName>
</protein>